<name>A0A382FSN9_9ZZZZ</name>
<evidence type="ECO:0000256" key="3">
    <source>
        <dbReference type="ARBA" id="ARBA00022692"/>
    </source>
</evidence>
<feature type="transmembrane region" description="Helical" evidence="6">
    <location>
        <begin position="12"/>
        <end position="31"/>
    </location>
</feature>
<dbReference type="EMBL" id="UINC01051248">
    <property type="protein sequence ID" value="SVB65167.1"/>
    <property type="molecule type" value="Genomic_DNA"/>
</dbReference>
<organism evidence="7">
    <name type="scientific">marine metagenome</name>
    <dbReference type="NCBI Taxonomy" id="408172"/>
    <lineage>
        <taxon>unclassified sequences</taxon>
        <taxon>metagenomes</taxon>
        <taxon>ecological metagenomes</taxon>
    </lineage>
</organism>
<evidence type="ECO:0000256" key="1">
    <source>
        <dbReference type="ARBA" id="ARBA00004141"/>
    </source>
</evidence>
<keyword evidence="4 6" id="KW-1133">Transmembrane helix</keyword>
<keyword evidence="2" id="KW-0808">Transferase</keyword>
<keyword evidence="3 6" id="KW-0812">Transmembrane</keyword>
<evidence type="ECO:0008006" key="8">
    <source>
        <dbReference type="Google" id="ProtNLM"/>
    </source>
</evidence>
<accession>A0A382FSN9</accession>
<feature type="non-terminal residue" evidence="7">
    <location>
        <position position="1"/>
    </location>
</feature>
<dbReference type="InterPro" id="IPR006369">
    <property type="entry name" value="Protohaem_IX_farnesylTrfase"/>
</dbReference>
<evidence type="ECO:0000256" key="5">
    <source>
        <dbReference type="ARBA" id="ARBA00023136"/>
    </source>
</evidence>
<dbReference type="GO" id="GO:0008495">
    <property type="term" value="F:protoheme IX farnesyltransferase activity"/>
    <property type="evidence" value="ECO:0007669"/>
    <property type="project" value="InterPro"/>
</dbReference>
<dbReference type="GO" id="GO:0005739">
    <property type="term" value="C:mitochondrion"/>
    <property type="evidence" value="ECO:0007669"/>
    <property type="project" value="TreeGrafter"/>
</dbReference>
<sequence length="135" mass="15037">VRGEVDPMGWTLFAILFFWQVPHFMAIAWMYREDYGKAGFVMMPSVDAGGARTGRQAISHTVFLVIASLMPFTMRLTGPVYVFGAVLLGLLFLVAAVRFSRDLSMVNARRLFFASIIYLPLLLGLMVVDKLKIGG</sequence>
<dbReference type="GO" id="GO:0016020">
    <property type="term" value="C:membrane"/>
    <property type="evidence" value="ECO:0007669"/>
    <property type="project" value="UniProtKB-SubCell"/>
</dbReference>
<dbReference type="Pfam" id="PF01040">
    <property type="entry name" value="UbiA"/>
    <property type="match status" value="1"/>
</dbReference>
<evidence type="ECO:0000313" key="7">
    <source>
        <dbReference type="EMBL" id="SVB65167.1"/>
    </source>
</evidence>
<proteinExistence type="predicted"/>
<dbReference type="PANTHER" id="PTHR43448">
    <property type="entry name" value="PROTOHEME IX FARNESYLTRANSFERASE, MITOCHONDRIAL"/>
    <property type="match status" value="1"/>
</dbReference>
<evidence type="ECO:0000256" key="2">
    <source>
        <dbReference type="ARBA" id="ARBA00022679"/>
    </source>
</evidence>
<gene>
    <name evidence="7" type="ORF">METZ01_LOCUS218021</name>
</gene>
<comment type="subcellular location">
    <subcellularLocation>
        <location evidence="1">Membrane</location>
        <topology evidence="1">Multi-pass membrane protein</topology>
    </subcellularLocation>
</comment>
<dbReference type="InterPro" id="IPR000537">
    <property type="entry name" value="UbiA_prenyltransferase"/>
</dbReference>
<evidence type="ECO:0000256" key="4">
    <source>
        <dbReference type="ARBA" id="ARBA00022989"/>
    </source>
</evidence>
<protein>
    <recommendedName>
        <fullName evidence="8">Heme o synthase</fullName>
    </recommendedName>
</protein>
<dbReference type="PANTHER" id="PTHR43448:SF2">
    <property type="entry name" value="PROTOHEME IX FARNESYLTRANSFERASE, MITOCHONDRIAL"/>
    <property type="match status" value="1"/>
</dbReference>
<feature type="transmembrane region" description="Helical" evidence="6">
    <location>
        <begin position="80"/>
        <end position="99"/>
    </location>
</feature>
<dbReference type="GO" id="GO:0006784">
    <property type="term" value="P:heme A biosynthetic process"/>
    <property type="evidence" value="ECO:0007669"/>
    <property type="project" value="TreeGrafter"/>
</dbReference>
<keyword evidence="5 6" id="KW-0472">Membrane</keyword>
<evidence type="ECO:0000256" key="6">
    <source>
        <dbReference type="SAM" id="Phobius"/>
    </source>
</evidence>
<dbReference type="AlphaFoldDB" id="A0A382FSN9"/>
<feature type="transmembrane region" description="Helical" evidence="6">
    <location>
        <begin position="111"/>
        <end position="128"/>
    </location>
</feature>
<reference evidence="7" key="1">
    <citation type="submission" date="2018-05" db="EMBL/GenBank/DDBJ databases">
        <authorList>
            <person name="Lanie J.A."/>
            <person name="Ng W.-L."/>
            <person name="Kazmierczak K.M."/>
            <person name="Andrzejewski T.M."/>
            <person name="Davidsen T.M."/>
            <person name="Wayne K.J."/>
            <person name="Tettelin H."/>
            <person name="Glass J.I."/>
            <person name="Rusch D."/>
            <person name="Podicherti R."/>
            <person name="Tsui H.-C.T."/>
            <person name="Winkler M.E."/>
        </authorList>
    </citation>
    <scope>NUCLEOTIDE SEQUENCE</scope>
</reference>